<dbReference type="InterPro" id="IPR037171">
    <property type="entry name" value="NagB/RpiA_transferase-like"/>
</dbReference>
<evidence type="ECO:0000256" key="5">
    <source>
        <dbReference type="RuleBase" id="RU361279"/>
    </source>
</evidence>
<comment type="similarity">
    <text evidence="1 5">Belongs to the 5-formyltetrahydrofolate cyclo-ligase family.</text>
</comment>
<feature type="binding site" evidence="4">
    <location>
        <begin position="145"/>
        <end position="153"/>
    </location>
    <ligand>
        <name>ATP</name>
        <dbReference type="ChEBI" id="CHEBI:30616"/>
    </ligand>
</feature>
<evidence type="ECO:0000256" key="3">
    <source>
        <dbReference type="ARBA" id="ARBA00022840"/>
    </source>
</evidence>
<comment type="catalytic activity">
    <reaction evidence="5">
        <text>(6S)-5-formyl-5,6,7,8-tetrahydrofolate + ATP = (6R)-5,10-methenyltetrahydrofolate + ADP + phosphate</text>
        <dbReference type="Rhea" id="RHEA:10488"/>
        <dbReference type="ChEBI" id="CHEBI:30616"/>
        <dbReference type="ChEBI" id="CHEBI:43474"/>
        <dbReference type="ChEBI" id="CHEBI:57455"/>
        <dbReference type="ChEBI" id="CHEBI:57457"/>
        <dbReference type="ChEBI" id="CHEBI:456216"/>
        <dbReference type="EC" id="6.3.3.2"/>
    </reaction>
</comment>
<evidence type="ECO:0000256" key="4">
    <source>
        <dbReference type="PIRSR" id="PIRSR006806-1"/>
    </source>
</evidence>
<dbReference type="EMBL" id="SMAO01000006">
    <property type="protein sequence ID" value="TCT20111.1"/>
    <property type="molecule type" value="Genomic_DNA"/>
</dbReference>
<keyword evidence="3 4" id="KW-0067">ATP-binding</keyword>
<dbReference type="GO" id="GO:0035999">
    <property type="term" value="P:tetrahydrofolate interconversion"/>
    <property type="evidence" value="ECO:0007669"/>
    <property type="project" value="TreeGrafter"/>
</dbReference>
<dbReference type="SUPFAM" id="SSF100950">
    <property type="entry name" value="NagB/RpiA/CoA transferase-like"/>
    <property type="match status" value="1"/>
</dbReference>
<dbReference type="InterPro" id="IPR002698">
    <property type="entry name" value="FTHF_cligase"/>
</dbReference>
<dbReference type="Pfam" id="PF01812">
    <property type="entry name" value="5-FTHF_cyc-lig"/>
    <property type="match status" value="1"/>
</dbReference>
<protein>
    <recommendedName>
        <fullName evidence="5">5-formyltetrahydrofolate cyclo-ligase</fullName>
        <ecNumber evidence="5">6.3.3.2</ecNumber>
    </recommendedName>
</protein>
<dbReference type="InterPro" id="IPR024185">
    <property type="entry name" value="FTHF_cligase-like_sf"/>
</dbReference>
<evidence type="ECO:0000256" key="1">
    <source>
        <dbReference type="ARBA" id="ARBA00010638"/>
    </source>
</evidence>
<proteinExistence type="inferred from homology"/>
<name>A0A4R3MX60_9GAMM</name>
<dbReference type="GO" id="GO:0009396">
    <property type="term" value="P:folic acid-containing compound biosynthetic process"/>
    <property type="evidence" value="ECO:0007669"/>
    <property type="project" value="TreeGrafter"/>
</dbReference>
<dbReference type="EC" id="6.3.3.2" evidence="5"/>
<dbReference type="AlphaFoldDB" id="A0A4R3MX60"/>
<evidence type="ECO:0000313" key="7">
    <source>
        <dbReference type="Proteomes" id="UP000295717"/>
    </source>
</evidence>
<dbReference type="NCBIfam" id="TIGR02727">
    <property type="entry name" value="MTHFS_bact"/>
    <property type="match status" value="1"/>
</dbReference>
<reference evidence="6 7" key="1">
    <citation type="submission" date="2019-03" db="EMBL/GenBank/DDBJ databases">
        <title>Genomic Encyclopedia of Type Strains, Phase IV (KMG-IV): sequencing the most valuable type-strain genomes for metagenomic binning, comparative biology and taxonomic classification.</title>
        <authorList>
            <person name="Goeker M."/>
        </authorList>
    </citation>
    <scope>NUCLEOTIDE SEQUENCE [LARGE SCALE GENOMIC DNA]</scope>
    <source>
        <strain evidence="6 7">DSM 13587</strain>
    </source>
</reference>
<dbReference type="PANTHER" id="PTHR23407:SF1">
    <property type="entry name" value="5-FORMYLTETRAHYDROFOLATE CYCLO-LIGASE"/>
    <property type="match status" value="1"/>
</dbReference>
<keyword evidence="5" id="KW-0479">Metal-binding</keyword>
<accession>A0A4R3MX60</accession>
<keyword evidence="2 4" id="KW-0547">Nucleotide-binding</keyword>
<keyword evidence="7" id="KW-1185">Reference proteome</keyword>
<gene>
    <name evidence="6" type="ORF">EDC35_10636</name>
</gene>
<keyword evidence="6" id="KW-0436">Ligase</keyword>
<comment type="caution">
    <text evidence="6">The sequence shown here is derived from an EMBL/GenBank/DDBJ whole genome shotgun (WGS) entry which is preliminary data.</text>
</comment>
<dbReference type="Proteomes" id="UP000295717">
    <property type="component" value="Unassembled WGS sequence"/>
</dbReference>
<evidence type="ECO:0000313" key="6">
    <source>
        <dbReference type="EMBL" id="TCT20111.1"/>
    </source>
</evidence>
<sequence>MSLLLPGMHPRKALRRELRAARRSLTLQQQRRHAASVAKRLARARVFLRARRIAFYWPADGELDPRPLLEQAHRRGKTGYLPVLRPRLNGRRGDRLWFAPYVPGAPLCPNRFGIPEPRSRRGLRLAWNLDLLMMPLVGFDADCNRLGMGGGFYDRTLAYLRRHRAWNRPRLIGLAHACQQVARIEPQPWDIPLEAVVTECVIQVRSFAPQRRKGREENGTLARYDA</sequence>
<dbReference type="GO" id="GO:0005524">
    <property type="term" value="F:ATP binding"/>
    <property type="evidence" value="ECO:0007669"/>
    <property type="project" value="UniProtKB-KW"/>
</dbReference>
<feature type="binding site" evidence="4">
    <location>
        <position position="62"/>
    </location>
    <ligand>
        <name>substrate</name>
    </ligand>
</feature>
<dbReference type="PANTHER" id="PTHR23407">
    <property type="entry name" value="ATPASE INHIBITOR/5-FORMYLTETRAHYDROFOLATE CYCLO-LIGASE"/>
    <property type="match status" value="1"/>
</dbReference>
<dbReference type="Gene3D" id="3.40.50.10420">
    <property type="entry name" value="NagB/RpiA/CoA transferase-like"/>
    <property type="match status" value="1"/>
</dbReference>
<organism evidence="6 7">
    <name type="scientific">Thiobaca trueperi</name>
    <dbReference type="NCBI Taxonomy" id="127458"/>
    <lineage>
        <taxon>Bacteria</taxon>
        <taxon>Pseudomonadati</taxon>
        <taxon>Pseudomonadota</taxon>
        <taxon>Gammaproteobacteria</taxon>
        <taxon>Chromatiales</taxon>
        <taxon>Chromatiaceae</taxon>
        <taxon>Thiobaca</taxon>
    </lineage>
</organism>
<evidence type="ECO:0000256" key="2">
    <source>
        <dbReference type="ARBA" id="ARBA00022741"/>
    </source>
</evidence>
<keyword evidence="5" id="KW-0460">Magnesium</keyword>
<dbReference type="GO" id="GO:0046872">
    <property type="term" value="F:metal ion binding"/>
    <property type="evidence" value="ECO:0007669"/>
    <property type="project" value="UniProtKB-KW"/>
</dbReference>
<comment type="cofactor">
    <cofactor evidence="5">
        <name>Mg(2+)</name>
        <dbReference type="ChEBI" id="CHEBI:18420"/>
    </cofactor>
</comment>
<dbReference type="PIRSF" id="PIRSF006806">
    <property type="entry name" value="FTHF_cligase"/>
    <property type="match status" value="1"/>
</dbReference>
<dbReference type="GO" id="GO:0030272">
    <property type="term" value="F:5-formyltetrahydrofolate cyclo-ligase activity"/>
    <property type="evidence" value="ECO:0007669"/>
    <property type="project" value="UniProtKB-EC"/>
</dbReference>